<dbReference type="OrthoDB" id="298219at2759"/>
<accession>A0A8S1MGB2</accession>
<evidence type="ECO:0000313" key="8">
    <source>
        <dbReference type="EMBL" id="CAD8079690.1"/>
    </source>
</evidence>
<comment type="subcellular location">
    <subcellularLocation>
        <location evidence="1">Membrane</location>
        <topology evidence="1">Peripheral membrane protein</topology>
    </subcellularLocation>
</comment>
<keyword evidence="6" id="KW-1133">Transmembrane helix</keyword>
<keyword evidence="9" id="KW-1185">Reference proteome</keyword>
<dbReference type="PROSITE" id="PS51837">
    <property type="entry name" value="LITAF"/>
    <property type="match status" value="1"/>
</dbReference>
<dbReference type="AlphaFoldDB" id="A0A8S1MGB2"/>
<comment type="similarity">
    <text evidence="2">Belongs to the CDIP1/LITAF family.</text>
</comment>
<dbReference type="EMBL" id="CAJJDN010000039">
    <property type="protein sequence ID" value="CAD8079690.1"/>
    <property type="molecule type" value="Genomic_DNA"/>
</dbReference>
<keyword evidence="5 6" id="KW-0472">Membrane</keyword>
<evidence type="ECO:0000313" key="9">
    <source>
        <dbReference type="Proteomes" id="UP000692954"/>
    </source>
</evidence>
<gene>
    <name evidence="8" type="ORF">PSON_ATCC_30995.1.T0390239</name>
</gene>
<protein>
    <recommendedName>
        <fullName evidence="7">LITAF domain-containing protein</fullName>
    </recommendedName>
</protein>
<comment type="caution">
    <text evidence="8">The sequence shown here is derived from an EMBL/GenBank/DDBJ whole genome shotgun (WGS) entry which is preliminary data.</text>
</comment>
<evidence type="ECO:0000256" key="6">
    <source>
        <dbReference type="SAM" id="Phobius"/>
    </source>
</evidence>
<evidence type="ECO:0000256" key="3">
    <source>
        <dbReference type="ARBA" id="ARBA00022723"/>
    </source>
</evidence>
<dbReference type="PANTHER" id="PTHR23292">
    <property type="entry name" value="LIPOPOLYSACCHARIDE-INDUCED TUMOR NECROSIS FACTOR-ALPHA FACTOR"/>
    <property type="match status" value="1"/>
</dbReference>
<keyword evidence="3" id="KW-0479">Metal-binding</keyword>
<evidence type="ECO:0000256" key="5">
    <source>
        <dbReference type="ARBA" id="ARBA00023136"/>
    </source>
</evidence>
<proteinExistence type="inferred from homology"/>
<dbReference type="Proteomes" id="UP000692954">
    <property type="component" value="Unassembled WGS sequence"/>
</dbReference>
<dbReference type="GO" id="GO:0008270">
    <property type="term" value="F:zinc ion binding"/>
    <property type="evidence" value="ECO:0007669"/>
    <property type="project" value="TreeGrafter"/>
</dbReference>
<feature type="domain" description="LITAF" evidence="7">
    <location>
        <begin position="74"/>
        <end position="156"/>
    </location>
</feature>
<feature type="transmembrane region" description="Helical" evidence="6">
    <location>
        <begin position="109"/>
        <end position="127"/>
    </location>
</feature>
<dbReference type="InterPro" id="IPR037519">
    <property type="entry name" value="LITAF_fam"/>
</dbReference>
<dbReference type="InterPro" id="IPR006629">
    <property type="entry name" value="LITAF"/>
</dbReference>
<keyword evidence="4" id="KW-0862">Zinc</keyword>
<sequence>MKSSSEILNQITVCQTNTELQKPTLVNLAQSAFVSSPLQTNILSRSLPITPNNGDQQVDLILEIGLPKVFTRGMTKNDYLTTANGKKTNQEIFCNNCQRINMSRLETEYGIGAIQVTCLLIFLFWPLCWLPCVLKSCKDIIHYCPFCNQIVGRTPFTFC</sequence>
<evidence type="ECO:0000256" key="4">
    <source>
        <dbReference type="ARBA" id="ARBA00022833"/>
    </source>
</evidence>
<keyword evidence="6" id="KW-0812">Transmembrane</keyword>
<dbReference type="SMART" id="SM00714">
    <property type="entry name" value="LITAF"/>
    <property type="match status" value="1"/>
</dbReference>
<dbReference type="Pfam" id="PF10601">
    <property type="entry name" value="zf-LITAF-like"/>
    <property type="match status" value="1"/>
</dbReference>
<evidence type="ECO:0000256" key="2">
    <source>
        <dbReference type="ARBA" id="ARBA00005975"/>
    </source>
</evidence>
<evidence type="ECO:0000259" key="7">
    <source>
        <dbReference type="PROSITE" id="PS51837"/>
    </source>
</evidence>
<reference evidence="8" key="1">
    <citation type="submission" date="2021-01" db="EMBL/GenBank/DDBJ databases">
        <authorList>
            <consortium name="Genoscope - CEA"/>
            <person name="William W."/>
        </authorList>
    </citation>
    <scope>NUCLEOTIDE SEQUENCE</scope>
</reference>
<dbReference type="GO" id="GO:0016020">
    <property type="term" value="C:membrane"/>
    <property type="evidence" value="ECO:0007669"/>
    <property type="project" value="UniProtKB-SubCell"/>
</dbReference>
<organism evidence="8 9">
    <name type="scientific">Paramecium sonneborni</name>
    <dbReference type="NCBI Taxonomy" id="65129"/>
    <lineage>
        <taxon>Eukaryota</taxon>
        <taxon>Sar</taxon>
        <taxon>Alveolata</taxon>
        <taxon>Ciliophora</taxon>
        <taxon>Intramacronucleata</taxon>
        <taxon>Oligohymenophorea</taxon>
        <taxon>Peniculida</taxon>
        <taxon>Parameciidae</taxon>
        <taxon>Paramecium</taxon>
    </lineage>
</organism>
<dbReference type="PANTHER" id="PTHR23292:SF6">
    <property type="entry name" value="FI16602P1-RELATED"/>
    <property type="match status" value="1"/>
</dbReference>
<name>A0A8S1MGB2_9CILI</name>
<evidence type="ECO:0000256" key="1">
    <source>
        <dbReference type="ARBA" id="ARBA00004170"/>
    </source>
</evidence>